<dbReference type="SMART" id="SM00530">
    <property type="entry name" value="HTH_XRE"/>
    <property type="match status" value="1"/>
</dbReference>
<dbReference type="Pfam" id="PF13560">
    <property type="entry name" value="HTH_31"/>
    <property type="match status" value="1"/>
</dbReference>
<evidence type="ECO:0000313" key="3">
    <source>
        <dbReference type="EMBL" id="MDT0468747.1"/>
    </source>
</evidence>
<gene>
    <name evidence="3" type="ORF">RM764_38195</name>
</gene>
<dbReference type="RefSeq" id="WP_311700191.1">
    <property type="nucleotide sequence ID" value="NZ_JAVREY010000083.1"/>
</dbReference>
<name>A0ABU2U6Z4_9ACTN</name>
<feature type="domain" description="HTH cro/C1-type" evidence="2">
    <location>
        <begin position="19"/>
        <end position="74"/>
    </location>
</feature>
<dbReference type="EMBL" id="JAVREY010000083">
    <property type="protein sequence ID" value="MDT0468747.1"/>
    <property type="molecule type" value="Genomic_DNA"/>
</dbReference>
<reference evidence="4" key="1">
    <citation type="submission" date="2023-07" db="EMBL/GenBank/DDBJ databases">
        <title>30 novel species of actinomycetes from the DSMZ collection.</title>
        <authorList>
            <person name="Nouioui I."/>
        </authorList>
    </citation>
    <scope>NUCLEOTIDE SEQUENCE [LARGE SCALE GENOMIC DNA]</scope>
    <source>
        <strain evidence="4">DSM 41699</strain>
    </source>
</reference>
<organism evidence="3 4">
    <name type="scientific">Streptomyces gibsoniae</name>
    <dbReference type="NCBI Taxonomy" id="3075529"/>
    <lineage>
        <taxon>Bacteria</taxon>
        <taxon>Bacillati</taxon>
        <taxon>Actinomycetota</taxon>
        <taxon>Actinomycetes</taxon>
        <taxon>Kitasatosporales</taxon>
        <taxon>Streptomycetaceae</taxon>
        <taxon>Streptomyces</taxon>
    </lineage>
</organism>
<dbReference type="InterPro" id="IPR001387">
    <property type="entry name" value="Cro/C1-type_HTH"/>
</dbReference>
<dbReference type="Gene3D" id="1.10.260.40">
    <property type="entry name" value="lambda repressor-like DNA-binding domains"/>
    <property type="match status" value="1"/>
</dbReference>
<feature type="transmembrane region" description="Helical" evidence="1">
    <location>
        <begin position="194"/>
        <end position="215"/>
    </location>
</feature>
<comment type="caution">
    <text evidence="3">The sequence shown here is derived from an EMBL/GenBank/DDBJ whole genome shotgun (WGS) entry which is preliminary data.</text>
</comment>
<evidence type="ECO:0000313" key="4">
    <source>
        <dbReference type="Proteomes" id="UP001183809"/>
    </source>
</evidence>
<accession>A0ABU2U6Z4</accession>
<proteinExistence type="predicted"/>
<evidence type="ECO:0000256" key="1">
    <source>
        <dbReference type="SAM" id="Phobius"/>
    </source>
</evidence>
<keyword evidence="4" id="KW-1185">Reference proteome</keyword>
<dbReference type="Pfam" id="PF19054">
    <property type="entry name" value="DUF5753"/>
    <property type="match status" value="1"/>
</dbReference>
<sequence>MPNSPSSSVQAARQAIADRLREIRRDANLTGRDIAARTGWYTSKVSRLENAVTPPSDDDIRAWCRACGAEGMAADLIAASRSADSAYVEWRRLQRTGLRRLQESYVPLFERTRVFRIYCSNVVPGLLQTDGYARALLGSISAFRETPNDVDEAVVARMERSQVIRTGDHRFALLVEEAVLRHRVGGAEVMAGQLGYLLSIMALPSVSLGVIPFSADRRMWMVETFSVYDDAQAQVELLTAQVNVTAPSEVGEYLKAFGEFAKLAVYGASARARITAAIDALG</sequence>
<dbReference type="CDD" id="cd00093">
    <property type="entry name" value="HTH_XRE"/>
    <property type="match status" value="1"/>
</dbReference>
<keyword evidence="1" id="KW-0812">Transmembrane</keyword>
<dbReference type="InterPro" id="IPR010982">
    <property type="entry name" value="Lambda_DNA-bd_dom_sf"/>
</dbReference>
<dbReference type="SUPFAM" id="SSF47413">
    <property type="entry name" value="lambda repressor-like DNA-binding domains"/>
    <property type="match status" value="1"/>
</dbReference>
<dbReference type="InterPro" id="IPR043917">
    <property type="entry name" value="DUF5753"/>
</dbReference>
<dbReference type="Proteomes" id="UP001183809">
    <property type="component" value="Unassembled WGS sequence"/>
</dbReference>
<keyword evidence="1" id="KW-1133">Transmembrane helix</keyword>
<keyword evidence="1" id="KW-0472">Membrane</keyword>
<protein>
    <submittedName>
        <fullName evidence="3">Helix-turn-helix transcriptional regulator</fullName>
    </submittedName>
</protein>
<evidence type="ECO:0000259" key="2">
    <source>
        <dbReference type="SMART" id="SM00530"/>
    </source>
</evidence>